<comment type="caution">
    <text evidence="2">The sequence shown here is derived from an EMBL/GenBank/DDBJ whole genome shotgun (WGS) entry which is preliminary data.</text>
</comment>
<evidence type="ECO:0000313" key="3">
    <source>
        <dbReference type="Proteomes" id="UP001177160"/>
    </source>
</evidence>
<proteinExistence type="predicted"/>
<dbReference type="PROSITE" id="PS51257">
    <property type="entry name" value="PROKAR_LIPOPROTEIN"/>
    <property type="match status" value="1"/>
</dbReference>
<reference evidence="2" key="1">
    <citation type="submission" date="2022-09" db="EMBL/GenBank/DDBJ databases">
        <title>Novel Mycoplasma species identified in domestic and wild animals.</title>
        <authorList>
            <person name="Volokhov D.V."/>
            <person name="Furtak V.A."/>
            <person name="Zagorodnyaya T.A."/>
        </authorList>
    </citation>
    <scope>NUCLEOTIDE SEQUENCE</scope>
    <source>
        <strain evidence="2">Oakley</strain>
    </source>
</reference>
<organism evidence="2 3">
    <name type="scientific">Paracholeplasma manati</name>
    <dbReference type="NCBI Taxonomy" id="591373"/>
    <lineage>
        <taxon>Bacteria</taxon>
        <taxon>Bacillati</taxon>
        <taxon>Mycoplasmatota</taxon>
        <taxon>Mollicutes</taxon>
        <taxon>Acholeplasmatales</taxon>
        <taxon>Acholeplasmataceae</taxon>
        <taxon>Paracholeplasma</taxon>
    </lineage>
</organism>
<dbReference type="InterPro" id="IPR042229">
    <property type="entry name" value="Listeria/Bacterioides_rpt_sf"/>
</dbReference>
<dbReference type="Pfam" id="PF14903">
    <property type="entry name" value="WG_beta_rep"/>
    <property type="match status" value="3"/>
</dbReference>
<gene>
    <name evidence="2" type="ORF">N7548_02995</name>
</gene>
<sequence length="443" mass="51011">MKKYIAIFILFFLTSLLYGCSKKVTVTIHFNNGEPNQVIDLDEIGYLPVVQTPEKDGYEFLGWYYQSDYQTAYRGERIIKNTHLYAKYSTYALGNESFVRFEQDGKWGLMIPQGKVIIEAIYDDISTFNYGRAMVIKDQTFNYIDENGTVLTSWRPYNPFLYDGIPHFLEDGLSIIFGDDYTSIDFIDRFGVIQIQTNHIGKGDSYFSNGRAIVYKRHGNQIPDTCSYIDLNGHLITDTFYKSCYPYNEGYAYIENDHGYQQLGLNGSMSLETNYVEIYPLYDGVKPVYILNSLSIVKRLNENNHLVYSVVDLDGHVLFTSPTERIISFSEDRILTMDNGELISIYDWNGNLVSKTTYQPATYPAYGYYDGLMVVMNDQNLMGAIDQDGNVIIPFEYEDISRFKGGFSVVKKQGLYGVINTKNEIILGITYHHLKYYDDILIF</sequence>
<dbReference type="InterPro" id="IPR032774">
    <property type="entry name" value="WG_beta_rep"/>
</dbReference>
<dbReference type="PANTHER" id="PTHR37841:SF1">
    <property type="entry name" value="DUF3298 DOMAIN-CONTAINING PROTEIN"/>
    <property type="match status" value="1"/>
</dbReference>
<protein>
    <submittedName>
        <fullName evidence="2">WG repeat-containing protein</fullName>
    </submittedName>
</protein>
<comment type="subcellular location">
    <subcellularLocation>
        <location evidence="1">Cell envelope</location>
    </subcellularLocation>
</comment>
<dbReference type="EMBL" id="JAOVQM010000002">
    <property type="protein sequence ID" value="MCV2231787.1"/>
    <property type="molecule type" value="Genomic_DNA"/>
</dbReference>
<name>A0ABT2Y4W4_9MOLU</name>
<evidence type="ECO:0000313" key="2">
    <source>
        <dbReference type="EMBL" id="MCV2231787.1"/>
    </source>
</evidence>
<evidence type="ECO:0000256" key="1">
    <source>
        <dbReference type="ARBA" id="ARBA00004196"/>
    </source>
</evidence>
<dbReference type="InterPro" id="IPR013378">
    <property type="entry name" value="InlB-like_B-rpt"/>
</dbReference>
<dbReference type="Proteomes" id="UP001177160">
    <property type="component" value="Unassembled WGS sequence"/>
</dbReference>
<dbReference type="Gene3D" id="2.60.40.4270">
    <property type="entry name" value="Listeria-Bacteroides repeat domain"/>
    <property type="match status" value="1"/>
</dbReference>
<dbReference type="RefSeq" id="WP_263607940.1">
    <property type="nucleotide sequence ID" value="NZ_JAOVQM010000002.1"/>
</dbReference>
<keyword evidence="3" id="KW-1185">Reference proteome</keyword>
<dbReference type="Pfam" id="PF09479">
    <property type="entry name" value="Flg_new"/>
    <property type="match status" value="1"/>
</dbReference>
<accession>A0ABT2Y4W4</accession>
<dbReference type="PANTHER" id="PTHR37841">
    <property type="entry name" value="GLR2918 PROTEIN"/>
    <property type="match status" value="1"/>
</dbReference>